<evidence type="ECO:0000256" key="5">
    <source>
        <dbReference type="ARBA" id="ARBA00023180"/>
    </source>
</evidence>
<feature type="chain" id="PRO_5035887444" description="Carboxypeptidase" evidence="7">
    <location>
        <begin position="16"/>
        <end position="471"/>
    </location>
</feature>
<comment type="caution">
    <text evidence="8">The sequence shown here is derived from an EMBL/GenBank/DDBJ whole genome shotgun (WGS) entry which is preliminary data.</text>
</comment>
<evidence type="ECO:0000313" key="9">
    <source>
        <dbReference type="Proteomes" id="UP000683925"/>
    </source>
</evidence>
<comment type="similarity">
    <text evidence="6">Belongs to the peptidase S10 family.</text>
</comment>
<dbReference type="InterPro" id="IPR018202">
    <property type="entry name" value="Ser_caboxypep_ser_AS"/>
</dbReference>
<dbReference type="GO" id="GO:0006508">
    <property type="term" value="P:proteolysis"/>
    <property type="evidence" value="ECO:0007669"/>
    <property type="project" value="UniProtKB-KW"/>
</dbReference>
<keyword evidence="5" id="KW-0325">Glycoprotein</keyword>
<evidence type="ECO:0000256" key="2">
    <source>
        <dbReference type="ARBA" id="ARBA00022670"/>
    </source>
</evidence>
<proteinExistence type="inferred from homology"/>
<dbReference type="FunFam" id="3.40.50.1820:FF:000408">
    <property type="entry name" value="Carboxypeptidase"/>
    <property type="match status" value="1"/>
</dbReference>
<dbReference type="InterPro" id="IPR001563">
    <property type="entry name" value="Peptidase_S10"/>
</dbReference>
<dbReference type="Proteomes" id="UP000683925">
    <property type="component" value="Unassembled WGS sequence"/>
</dbReference>
<feature type="signal peptide" evidence="7">
    <location>
        <begin position="1"/>
        <end position="15"/>
    </location>
</feature>
<evidence type="ECO:0000256" key="7">
    <source>
        <dbReference type="SAM" id="SignalP"/>
    </source>
</evidence>
<dbReference type="EC" id="3.4.16.-" evidence="6"/>
<keyword evidence="2 6" id="KW-0645">Protease</keyword>
<dbReference type="AlphaFoldDB" id="A0A8S1TMK1"/>
<accession>A0A8S1TMK1</accession>
<evidence type="ECO:0000256" key="1">
    <source>
        <dbReference type="ARBA" id="ARBA00022645"/>
    </source>
</evidence>
<organism evidence="8 9">
    <name type="scientific">Paramecium octaurelia</name>
    <dbReference type="NCBI Taxonomy" id="43137"/>
    <lineage>
        <taxon>Eukaryota</taxon>
        <taxon>Sar</taxon>
        <taxon>Alveolata</taxon>
        <taxon>Ciliophora</taxon>
        <taxon>Intramacronucleata</taxon>
        <taxon>Oligohymenophorea</taxon>
        <taxon>Peniculida</taxon>
        <taxon>Parameciidae</taxon>
        <taxon>Paramecium</taxon>
    </lineage>
</organism>
<dbReference type="OrthoDB" id="433625at2759"/>
<keyword evidence="4 6" id="KW-0378">Hydrolase</keyword>
<evidence type="ECO:0000256" key="6">
    <source>
        <dbReference type="RuleBase" id="RU361156"/>
    </source>
</evidence>
<dbReference type="PANTHER" id="PTHR11802">
    <property type="entry name" value="SERINE PROTEASE FAMILY S10 SERINE CARBOXYPEPTIDASE"/>
    <property type="match status" value="1"/>
</dbReference>
<dbReference type="EMBL" id="CAJJDP010000028">
    <property type="protein sequence ID" value="CAD8153480.1"/>
    <property type="molecule type" value="Genomic_DNA"/>
</dbReference>
<name>A0A8S1TMK1_PAROT</name>
<gene>
    <name evidence="8" type="ORF">POCTA_138.1.T0280025</name>
</gene>
<dbReference type="PANTHER" id="PTHR11802:SF3">
    <property type="entry name" value="RETINOID-INDUCIBLE SERINE CARBOXYPEPTIDASE"/>
    <property type="match status" value="1"/>
</dbReference>
<evidence type="ECO:0000256" key="3">
    <source>
        <dbReference type="ARBA" id="ARBA00022729"/>
    </source>
</evidence>
<dbReference type="OMA" id="TVNWIDK"/>
<evidence type="ECO:0000256" key="4">
    <source>
        <dbReference type="ARBA" id="ARBA00022801"/>
    </source>
</evidence>
<keyword evidence="9" id="KW-1185">Reference proteome</keyword>
<reference evidence="8" key="1">
    <citation type="submission" date="2021-01" db="EMBL/GenBank/DDBJ databases">
        <authorList>
            <consortium name="Genoscope - CEA"/>
            <person name="William W."/>
        </authorList>
    </citation>
    <scope>NUCLEOTIDE SEQUENCE</scope>
</reference>
<protein>
    <recommendedName>
        <fullName evidence="6">Carboxypeptidase</fullName>
        <ecNumber evidence="6">3.4.16.-</ecNumber>
    </recommendedName>
</protein>
<keyword evidence="1 6" id="KW-0121">Carboxypeptidase</keyword>
<evidence type="ECO:0000313" key="8">
    <source>
        <dbReference type="EMBL" id="CAD8153480.1"/>
    </source>
</evidence>
<dbReference type="Pfam" id="PF00450">
    <property type="entry name" value="Peptidase_S10"/>
    <property type="match status" value="1"/>
</dbReference>
<sequence length="471" mass="52679">MWNIILFATTAIVNGYLSFKEGPYDYTNVFPSFGELPSGTKCTKVDAKKLNTLFDQNQIIFSGYLSVIENSKSCLGFIFYGSEKATQLSDLSKYPTLIWLNGGPGSSSQLGNFMELGPLIMQQDGTFTKNNYAWSKEYNVIFVDQPIGAGLAYPEKQSDVPTNQPQIGEQFLYALLQFLYSAEGCVQKNGILDLQKSPWFVFGESYAGKYVPTIAKAILDYNVKVEDKRIPLKGIGIGDPFTDPYAVIAEYASYSFNLGLIDVQERAEIDSVLVYGLNELNKGNSLNARSAFEKSLDLIGQYDGGMNVYNVLQYGSYNNAKTKIQEYLRDPLILNQLGLSADWVYKISNGADGPVQKALAYDFMLRDVVQTVEEILPKIPLFVFSGQNDLICSTPGTLRWLYDLKYSKIDEYRQKDLEVVKLLGTEKIVGYYKQAGNLELQLVNNAGHMIPTDQPQAALEMIVTFVNKHKN</sequence>
<keyword evidence="3 7" id="KW-0732">Signal</keyword>
<dbReference type="GO" id="GO:0004185">
    <property type="term" value="F:serine-type carboxypeptidase activity"/>
    <property type="evidence" value="ECO:0007669"/>
    <property type="project" value="UniProtKB-UniRule"/>
</dbReference>
<dbReference type="PROSITE" id="PS00131">
    <property type="entry name" value="CARBOXYPEPT_SER_SER"/>
    <property type="match status" value="1"/>
</dbReference>